<sequence>MELRSLHYFSAVAELGSISRAADALHLTQPSLSRQLAALERELGHELFIRSPKGAELTRAGRGLHSHLKVLFAEVDRIPEVLRTASESRELLRVGLPPGVPHEWLASVVREAREVIPHADISLHEASSDEQRVMLREGRLEVGLLHLAPPEYASERVLTQRIGVAVPPDSPLSSQRSVRFADLAGLRVMAHADGEVAGEGTRLREASRAAGVTPDWIFRKFSQHSELIAMSSRVDAALMTRPSAGRNMPSWRWVEVKEVDAEGHALTVETWAATAGSHPFVHEFIELLRTEGRRFHA</sequence>
<gene>
    <name evidence="6" type="ORF">JJE72_03550</name>
</gene>
<dbReference type="Gene3D" id="1.10.10.10">
    <property type="entry name" value="Winged helix-like DNA-binding domain superfamily/Winged helix DNA-binding domain"/>
    <property type="match status" value="1"/>
</dbReference>
<accession>A0ABS1JYV8</accession>
<evidence type="ECO:0000256" key="1">
    <source>
        <dbReference type="ARBA" id="ARBA00009437"/>
    </source>
</evidence>
<dbReference type="SUPFAM" id="SSF53850">
    <property type="entry name" value="Periplasmic binding protein-like II"/>
    <property type="match status" value="1"/>
</dbReference>
<dbReference type="PANTHER" id="PTHR30346:SF17">
    <property type="entry name" value="LYSR FAMILY TRANSCRIPTIONAL REGULATOR"/>
    <property type="match status" value="1"/>
</dbReference>
<evidence type="ECO:0000259" key="5">
    <source>
        <dbReference type="PROSITE" id="PS50931"/>
    </source>
</evidence>
<comment type="caution">
    <text evidence="6">The sequence shown here is derived from an EMBL/GenBank/DDBJ whole genome shotgun (WGS) entry which is preliminary data.</text>
</comment>
<keyword evidence="3" id="KW-0238">DNA-binding</keyword>
<dbReference type="RefSeq" id="WP_189693567.1">
    <property type="nucleotide sequence ID" value="NZ_BNCM01000005.1"/>
</dbReference>
<dbReference type="Proteomes" id="UP000639051">
    <property type="component" value="Unassembled WGS sequence"/>
</dbReference>
<dbReference type="SUPFAM" id="SSF46785">
    <property type="entry name" value="Winged helix' DNA-binding domain"/>
    <property type="match status" value="1"/>
</dbReference>
<name>A0ABS1JYV8_9MICC</name>
<evidence type="ECO:0000313" key="6">
    <source>
        <dbReference type="EMBL" id="MBL0704580.1"/>
    </source>
</evidence>
<keyword evidence="2" id="KW-0805">Transcription regulation</keyword>
<dbReference type="PRINTS" id="PR00039">
    <property type="entry name" value="HTHLYSR"/>
</dbReference>
<evidence type="ECO:0000256" key="4">
    <source>
        <dbReference type="ARBA" id="ARBA00023163"/>
    </source>
</evidence>
<protein>
    <submittedName>
        <fullName evidence="6">LysR family transcriptional regulator</fullName>
    </submittedName>
</protein>
<reference evidence="6 7" key="1">
    <citation type="submission" date="2021-01" db="EMBL/GenBank/DDBJ databases">
        <title>Genome public.</title>
        <authorList>
            <person name="Liu C."/>
            <person name="Sun Q."/>
        </authorList>
    </citation>
    <scope>NUCLEOTIDE SEQUENCE [LARGE SCALE GENOMIC DNA]</scope>
    <source>
        <strain evidence="6 7">JC656</strain>
    </source>
</reference>
<dbReference type="Gene3D" id="3.40.190.10">
    <property type="entry name" value="Periplasmic binding protein-like II"/>
    <property type="match status" value="2"/>
</dbReference>
<dbReference type="Pfam" id="PF00126">
    <property type="entry name" value="HTH_1"/>
    <property type="match status" value="1"/>
</dbReference>
<evidence type="ECO:0000256" key="3">
    <source>
        <dbReference type="ARBA" id="ARBA00023125"/>
    </source>
</evidence>
<evidence type="ECO:0000256" key="2">
    <source>
        <dbReference type="ARBA" id="ARBA00023015"/>
    </source>
</evidence>
<proteinExistence type="inferred from homology"/>
<dbReference type="Pfam" id="PF03466">
    <property type="entry name" value="LysR_substrate"/>
    <property type="match status" value="1"/>
</dbReference>
<keyword evidence="7" id="KW-1185">Reference proteome</keyword>
<organism evidence="6 7">
    <name type="scientific">Sinomonas cellulolyticus</name>
    <dbReference type="NCBI Taxonomy" id="2801916"/>
    <lineage>
        <taxon>Bacteria</taxon>
        <taxon>Bacillati</taxon>
        <taxon>Actinomycetota</taxon>
        <taxon>Actinomycetes</taxon>
        <taxon>Micrococcales</taxon>
        <taxon>Micrococcaceae</taxon>
        <taxon>Sinomonas</taxon>
    </lineage>
</organism>
<feature type="domain" description="HTH lysR-type" evidence="5">
    <location>
        <begin position="1"/>
        <end position="58"/>
    </location>
</feature>
<evidence type="ECO:0000313" key="7">
    <source>
        <dbReference type="Proteomes" id="UP000639051"/>
    </source>
</evidence>
<dbReference type="EMBL" id="JAERRC010000010">
    <property type="protein sequence ID" value="MBL0704580.1"/>
    <property type="molecule type" value="Genomic_DNA"/>
</dbReference>
<dbReference type="InterPro" id="IPR005119">
    <property type="entry name" value="LysR_subst-bd"/>
</dbReference>
<dbReference type="InterPro" id="IPR000847">
    <property type="entry name" value="LysR_HTH_N"/>
</dbReference>
<dbReference type="PANTHER" id="PTHR30346">
    <property type="entry name" value="TRANSCRIPTIONAL DUAL REGULATOR HCAR-RELATED"/>
    <property type="match status" value="1"/>
</dbReference>
<dbReference type="InterPro" id="IPR036388">
    <property type="entry name" value="WH-like_DNA-bd_sf"/>
</dbReference>
<dbReference type="InterPro" id="IPR036390">
    <property type="entry name" value="WH_DNA-bd_sf"/>
</dbReference>
<keyword evidence="4" id="KW-0804">Transcription</keyword>
<dbReference type="PROSITE" id="PS50931">
    <property type="entry name" value="HTH_LYSR"/>
    <property type="match status" value="1"/>
</dbReference>
<comment type="similarity">
    <text evidence="1">Belongs to the LysR transcriptional regulatory family.</text>
</comment>